<feature type="transmembrane region" description="Helical" evidence="10">
    <location>
        <begin position="110"/>
        <end position="131"/>
    </location>
</feature>
<feature type="transmembrane region" description="Helical" evidence="10">
    <location>
        <begin position="273"/>
        <end position="290"/>
    </location>
</feature>
<organism evidence="11 12">
    <name type="scientific">Hohenbuehelia grisea</name>
    <dbReference type="NCBI Taxonomy" id="104357"/>
    <lineage>
        <taxon>Eukaryota</taxon>
        <taxon>Fungi</taxon>
        <taxon>Dikarya</taxon>
        <taxon>Basidiomycota</taxon>
        <taxon>Agaricomycotina</taxon>
        <taxon>Agaricomycetes</taxon>
        <taxon>Agaricomycetidae</taxon>
        <taxon>Agaricales</taxon>
        <taxon>Pleurotineae</taxon>
        <taxon>Pleurotaceae</taxon>
        <taxon>Hohenbuehelia</taxon>
    </lineage>
</organism>
<name>A0ABR3JGS4_9AGAR</name>
<feature type="transmembrane region" description="Helical" evidence="10">
    <location>
        <begin position="160"/>
        <end position="182"/>
    </location>
</feature>
<evidence type="ECO:0000256" key="5">
    <source>
        <dbReference type="ARBA" id="ARBA00022989"/>
    </source>
</evidence>
<accession>A0ABR3JGS4</accession>
<evidence type="ECO:0000256" key="2">
    <source>
        <dbReference type="ARBA" id="ARBA00011085"/>
    </source>
</evidence>
<evidence type="ECO:0008006" key="13">
    <source>
        <dbReference type="Google" id="ProtNLM"/>
    </source>
</evidence>
<evidence type="ECO:0000256" key="9">
    <source>
        <dbReference type="ARBA" id="ARBA00023224"/>
    </source>
</evidence>
<keyword evidence="6" id="KW-0297">G-protein coupled receptor</keyword>
<evidence type="ECO:0000256" key="10">
    <source>
        <dbReference type="SAM" id="Phobius"/>
    </source>
</evidence>
<keyword evidence="4 10" id="KW-0812">Transmembrane</keyword>
<evidence type="ECO:0000256" key="7">
    <source>
        <dbReference type="ARBA" id="ARBA00023136"/>
    </source>
</evidence>
<feature type="transmembrane region" description="Helical" evidence="10">
    <location>
        <begin position="6"/>
        <end position="27"/>
    </location>
</feature>
<reference evidence="12" key="1">
    <citation type="submission" date="2024-06" db="EMBL/GenBank/DDBJ databases">
        <title>Multi-omics analyses provide insights into the biosynthesis of the anticancer antibiotic pleurotin in Hohenbuehelia grisea.</title>
        <authorList>
            <person name="Weaver J.A."/>
            <person name="Alberti F."/>
        </authorList>
    </citation>
    <scope>NUCLEOTIDE SEQUENCE [LARGE SCALE GENOMIC DNA]</scope>
    <source>
        <strain evidence="12">T-177</strain>
    </source>
</reference>
<evidence type="ECO:0000256" key="4">
    <source>
        <dbReference type="ARBA" id="ARBA00022692"/>
    </source>
</evidence>
<evidence type="ECO:0000256" key="8">
    <source>
        <dbReference type="ARBA" id="ARBA00023170"/>
    </source>
</evidence>
<comment type="similarity">
    <text evidence="2">Belongs to the G-protein coupled receptor 4 family.</text>
</comment>
<feature type="transmembrane region" description="Helical" evidence="10">
    <location>
        <begin position="70"/>
        <end position="89"/>
    </location>
</feature>
<keyword evidence="8" id="KW-0675">Receptor</keyword>
<evidence type="ECO:0000256" key="3">
    <source>
        <dbReference type="ARBA" id="ARBA00022507"/>
    </source>
</evidence>
<keyword evidence="9" id="KW-0807">Transducer</keyword>
<dbReference type="Proteomes" id="UP001556367">
    <property type="component" value="Unassembled WGS sequence"/>
</dbReference>
<evidence type="ECO:0000313" key="11">
    <source>
        <dbReference type="EMBL" id="KAL0954563.1"/>
    </source>
</evidence>
<dbReference type="PRINTS" id="PR00899">
    <property type="entry name" value="GPCRSTE3"/>
</dbReference>
<gene>
    <name evidence="11" type="ORF">HGRIS_003523</name>
</gene>
<keyword evidence="12" id="KW-1185">Reference proteome</keyword>
<evidence type="ECO:0000256" key="6">
    <source>
        <dbReference type="ARBA" id="ARBA00023040"/>
    </source>
</evidence>
<proteinExistence type="inferred from homology"/>
<keyword evidence="5 10" id="KW-1133">Transmembrane helix</keyword>
<dbReference type="CDD" id="cd14966">
    <property type="entry name" value="7tmD_STE3"/>
    <property type="match status" value="1"/>
</dbReference>
<dbReference type="EMBL" id="JASNQZ010000007">
    <property type="protein sequence ID" value="KAL0954563.1"/>
    <property type="molecule type" value="Genomic_DNA"/>
</dbReference>
<keyword evidence="3" id="KW-0589">Pheromone response</keyword>
<evidence type="ECO:0000313" key="12">
    <source>
        <dbReference type="Proteomes" id="UP001556367"/>
    </source>
</evidence>
<evidence type="ECO:0000256" key="1">
    <source>
        <dbReference type="ARBA" id="ARBA00004141"/>
    </source>
</evidence>
<keyword evidence="7 10" id="KW-0472">Membrane</keyword>
<protein>
    <recommendedName>
        <fullName evidence="13">Pheromone receptor</fullName>
    </recommendedName>
</protein>
<dbReference type="PANTHER" id="PTHR28097">
    <property type="entry name" value="PHEROMONE A FACTOR RECEPTOR"/>
    <property type="match status" value="1"/>
</dbReference>
<dbReference type="PANTHER" id="PTHR28097:SF1">
    <property type="entry name" value="PHEROMONE A FACTOR RECEPTOR"/>
    <property type="match status" value="1"/>
</dbReference>
<feature type="transmembrane region" description="Helical" evidence="10">
    <location>
        <begin position="210"/>
        <end position="231"/>
    </location>
</feature>
<dbReference type="Pfam" id="PF02076">
    <property type="entry name" value="STE3"/>
    <property type="match status" value="1"/>
</dbReference>
<comment type="caution">
    <text evidence="11">The sequence shown here is derived from an EMBL/GenBank/DDBJ whole genome shotgun (WGS) entry which is preliminary data.</text>
</comment>
<sequence length="403" mass="44935">MTWAFSITVLCVHFAAFVLFITPLPWLPKAWNVGACINLVWRGLRSLVGFMDGILWAGNTMNKAPVWCDITIKVITGANFALTASGLAINRRLYIISTDPIGVLGAKRRIVMEDLAISLGIPIILTMLSFIPQRHRFIILEDIGCRGPYYNTIPAILLELVPPVILGIMSAVYGGLNLISFYRRRRSIQEFMMSDSTTLKFGHYIRLKSLGFVEIMATVPWAIYVLFAYIVDDWPVHPWVWKDVKADYGTIQHLTMADWNTPRATATLVKVDMWFNLACAAFSFLVFGCTKEQCTRYKGACSRIFRLQHYRSNSKPSSPCPKLEAGSISIQFSANPSLFASTPSLTVDGGSIDEAASRSTFVHGISGEPCNLGSMPCSKKSIDVLRVEEGQMNEDTRHLMKDA</sequence>
<dbReference type="InterPro" id="IPR001499">
    <property type="entry name" value="GPCR_STE3"/>
</dbReference>
<comment type="subcellular location">
    <subcellularLocation>
        <location evidence="1">Membrane</location>
        <topology evidence="1">Multi-pass membrane protein</topology>
    </subcellularLocation>
</comment>